<keyword evidence="1 3" id="KW-0378">Hydrolase</keyword>
<dbReference type="Gene3D" id="3.40.50.1820">
    <property type="entry name" value="alpha/beta hydrolase"/>
    <property type="match status" value="1"/>
</dbReference>
<dbReference type="GO" id="GO:0016787">
    <property type="term" value="F:hydrolase activity"/>
    <property type="evidence" value="ECO:0007669"/>
    <property type="project" value="UniProtKB-KW"/>
</dbReference>
<dbReference type="InterPro" id="IPR029058">
    <property type="entry name" value="AB_hydrolase_fold"/>
</dbReference>
<keyword evidence="4" id="KW-1185">Reference proteome</keyword>
<accession>A0ABY5IAC4</accession>
<dbReference type="InterPro" id="IPR049492">
    <property type="entry name" value="BD-FAE-like_dom"/>
</dbReference>
<evidence type="ECO:0000313" key="3">
    <source>
        <dbReference type="EMBL" id="UTZ31278.1"/>
    </source>
</evidence>
<dbReference type="PANTHER" id="PTHR48081:SF33">
    <property type="entry name" value="KYNURENINE FORMAMIDASE"/>
    <property type="match status" value="1"/>
</dbReference>
<sequence length="310" mass="35504">MNKTSTSSSSIAQYFSREIADEQYNPTLWTNRLPTDDLLPKHIEFTSQQSDRYRTNLETGLTEMAYGEGEFSGKIDIYKPKGIAKDAPVVIYIHGGWWQWFSKEQFGFIAKPFNQNGFTVYMPSYRMAQDWTNGAPMESILKQMQLAVKEILSLAVENNSPAVYLVGHSAGGQLVSMLHKTDWEQFGVEAEGKQKLKDVFSIAGLFDIRPLVNSFVNDNIQMTNESSEKVSPLLNDFPSEEKLAPLHLIVPELDTPEFFRQTKEYHANVLDAKQQCRIYLARKRDHLDVIENLINDNDDVLNYMLENMKN</sequence>
<organism evidence="3 4">
    <name type="scientific">Vibrio campbellii</name>
    <dbReference type="NCBI Taxonomy" id="680"/>
    <lineage>
        <taxon>Bacteria</taxon>
        <taxon>Pseudomonadati</taxon>
        <taxon>Pseudomonadota</taxon>
        <taxon>Gammaproteobacteria</taxon>
        <taxon>Vibrionales</taxon>
        <taxon>Vibrionaceae</taxon>
        <taxon>Vibrio</taxon>
    </lineage>
</organism>
<protein>
    <submittedName>
        <fullName evidence="3">Alpha/beta hydrolase</fullName>
    </submittedName>
</protein>
<evidence type="ECO:0000313" key="4">
    <source>
        <dbReference type="Proteomes" id="UP001059912"/>
    </source>
</evidence>
<dbReference type="InterPro" id="IPR050300">
    <property type="entry name" value="GDXG_lipolytic_enzyme"/>
</dbReference>
<evidence type="ECO:0000259" key="2">
    <source>
        <dbReference type="Pfam" id="PF20434"/>
    </source>
</evidence>
<evidence type="ECO:0000256" key="1">
    <source>
        <dbReference type="ARBA" id="ARBA00022801"/>
    </source>
</evidence>
<dbReference type="PANTHER" id="PTHR48081">
    <property type="entry name" value="AB HYDROLASE SUPERFAMILY PROTEIN C4A8.06C"/>
    <property type="match status" value="1"/>
</dbReference>
<name>A0ABY5IAC4_9VIBR</name>
<dbReference type="Pfam" id="PF20434">
    <property type="entry name" value="BD-FAE"/>
    <property type="match status" value="1"/>
</dbReference>
<gene>
    <name evidence="3" type="ORF">HB762_07640</name>
</gene>
<dbReference type="SUPFAM" id="SSF53474">
    <property type="entry name" value="alpha/beta-Hydrolases"/>
    <property type="match status" value="1"/>
</dbReference>
<dbReference type="RefSeq" id="WP_255901719.1">
    <property type="nucleotide sequence ID" value="NZ_CP050470.1"/>
</dbReference>
<proteinExistence type="predicted"/>
<reference evidence="3" key="1">
    <citation type="submission" date="2020-03" db="EMBL/GenBank/DDBJ databases">
        <title>Five strains of Vibrio campbellii isolated from Mariana Trench.</title>
        <authorList>
            <person name="Liang J."/>
            <person name="Zhang X.-H."/>
        </authorList>
    </citation>
    <scope>NUCLEOTIDE SEQUENCE</scope>
    <source>
        <strain evidence="3">LJC013</strain>
    </source>
</reference>
<dbReference type="EMBL" id="CP050470">
    <property type="protein sequence ID" value="UTZ31278.1"/>
    <property type="molecule type" value="Genomic_DNA"/>
</dbReference>
<dbReference type="Proteomes" id="UP001059912">
    <property type="component" value="Chromosome 1"/>
</dbReference>
<feature type="domain" description="BD-FAE-like" evidence="2">
    <location>
        <begin position="75"/>
        <end position="238"/>
    </location>
</feature>